<gene>
    <name evidence="2" type="ORF">D1115_09810</name>
</gene>
<feature type="transmembrane region" description="Helical" evidence="1">
    <location>
        <begin position="144"/>
        <end position="161"/>
    </location>
</feature>
<name>A0ABN5PDT8_9VIBR</name>
<feature type="transmembrane region" description="Helical" evidence="1">
    <location>
        <begin position="120"/>
        <end position="138"/>
    </location>
</feature>
<reference evidence="2 3" key="1">
    <citation type="submission" date="2018-08" db="EMBL/GenBank/DDBJ databases">
        <title>Genomic taxonomy of the Vibrionaceae family.</title>
        <authorList>
            <person name="Gomez-Gil B."/>
            <person name="Tanaka M."/>
            <person name="Sawabe T."/>
            <person name="Enciso-Ibarra K."/>
        </authorList>
    </citation>
    <scope>NUCLEOTIDE SEQUENCE [LARGE SCALE GENOMIC DNA]</scope>
    <source>
        <strain evidence="2 3">CAIM 1831</strain>
    </source>
</reference>
<dbReference type="Proteomes" id="UP000262832">
    <property type="component" value="Chromosome I"/>
</dbReference>
<keyword evidence="1" id="KW-1133">Transmembrane helix</keyword>
<accession>A0ABN5PDT8</accession>
<feature type="transmembrane region" description="Helical" evidence="1">
    <location>
        <begin position="430"/>
        <end position="449"/>
    </location>
</feature>
<evidence type="ECO:0000313" key="2">
    <source>
        <dbReference type="EMBL" id="AXY01415.1"/>
    </source>
</evidence>
<dbReference type="EMBL" id="CP032093">
    <property type="protein sequence ID" value="AXY01415.1"/>
    <property type="molecule type" value="Genomic_DNA"/>
</dbReference>
<dbReference type="RefSeq" id="WP_128811182.1">
    <property type="nucleotide sequence ID" value="NZ_CP032093.1"/>
</dbReference>
<organism evidence="2 3">
    <name type="scientific">Vibrio alfacsensis</name>
    <dbReference type="NCBI Taxonomy" id="1074311"/>
    <lineage>
        <taxon>Bacteria</taxon>
        <taxon>Pseudomonadati</taxon>
        <taxon>Pseudomonadota</taxon>
        <taxon>Gammaproteobacteria</taxon>
        <taxon>Vibrionales</taxon>
        <taxon>Vibrionaceae</taxon>
        <taxon>Vibrio</taxon>
    </lineage>
</organism>
<proteinExistence type="predicted"/>
<evidence type="ECO:0000313" key="3">
    <source>
        <dbReference type="Proteomes" id="UP000262832"/>
    </source>
</evidence>
<feature type="transmembrane region" description="Helical" evidence="1">
    <location>
        <begin position="455"/>
        <end position="471"/>
    </location>
</feature>
<protein>
    <recommendedName>
        <fullName evidence="4">Zinc ribbon domain-containing protein</fullName>
    </recommendedName>
</protein>
<evidence type="ECO:0008006" key="4">
    <source>
        <dbReference type="Google" id="ProtNLM"/>
    </source>
</evidence>
<sequence length="511" mass="58037">MPGSQNLYRSSKNSFYYKRRNKGGNITFSYWWITLENADGEVKQISINAENEAFNNLKNGTVISLLEPTDINLHYLLDDAAKGIVTNDLLASGVILHNDDGQVSTLTNHYNCSKPRMGGFIGLGLILAIIATAIVAGMSDMGDGAILVGIFISVACMVPLYNSNVTAFQKEFARKESITATLAKILEISKYQLGFHKVERTNRDDDIFCGTCDHRIQLDLEYCPQCGTSQTIHQNMQPSSENEPDSVACMNETKESQLLVEEPQPKESSRKSIREMRLDKMKEFYQSHQQEFIYRHALSPNEKFDGSAWCYMVQVADRNMNTDVSDVTYTETYTIRDKHGFYDTKTTRHRVRDSKLSGKLTVEDETGEIFEQWLPDSLMAHTEVGDYLLIGYSRRQKNDRYRTYSEYYYNISKGRWEMPESIHDYGETSLLSKFLVLLVAVGCGALIYQTRTLELGAGLFGLFMVGVALKSRNTDKANNKNASDLIQPIMDTLYRVRDNKKELLAYLAKLK</sequence>
<keyword evidence="3" id="KW-1185">Reference proteome</keyword>
<keyword evidence="1" id="KW-0472">Membrane</keyword>
<keyword evidence="1" id="KW-0812">Transmembrane</keyword>
<evidence type="ECO:0000256" key="1">
    <source>
        <dbReference type="SAM" id="Phobius"/>
    </source>
</evidence>